<evidence type="ECO:0008006" key="3">
    <source>
        <dbReference type="Google" id="ProtNLM"/>
    </source>
</evidence>
<dbReference type="Pfam" id="PF05721">
    <property type="entry name" value="PhyH"/>
    <property type="match status" value="1"/>
</dbReference>
<dbReference type="AlphaFoldDB" id="A0A6J8EYZ3"/>
<dbReference type="OrthoDB" id="445007at2759"/>
<evidence type="ECO:0000313" key="1">
    <source>
        <dbReference type="EMBL" id="CAC5425690.1"/>
    </source>
</evidence>
<protein>
    <recommendedName>
        <fullName evidence="3">Phytanoyl-CoA dioxygenase</fullName>
    </recommendedName>
</protein>
<dbReference type="PANTHER" id="PTHR31630:SF6">
    <property type="entry name" value="PHYTANOYL-COA DIOXYGENASE-RELATED"/>
    <property type="match status" value="1"/>
</dbReference>
<dbReference type="PANTHER" id="PTHR31630">
    <property type="entry name" value="PHYTANOYL-COA DIOXYGENASE-RELATED-RELATED"/>
    <property type="match status" value="1"/>
</dbReference>
<organism evidence="1 2">
    <name type="scientific">Mytilus coruscus</name>
    <name type="common">Sea mussel</name>
    <dbReference type="NCBI Taxonomy" id="42192"/>
    <lineage>
        <taxon>Eukaryota</taxon>
        <taxon>Metazoa</taxon>
        <taxon>Spiralia</taxon>
        <taxon>Lophotrochozoa</taxon>
        <taxon>Mollusca</taxon>
        <taxon>Bivalvia</taxon>
        <taxon>Autobranchia</taxon>
        <taxon>Pteriomorphia</taxon>
        <taxon>Mytilida</taxon>
        <taxon>Mytiloidea</taxon>
        <taxon>Mytilidae</taxon>
        <taxon>Mytilinae</taxon>
        <taxon>Mytilus</taxon>
    </lineage>
</organism>
<dbReference type="Gene3D" id="2.60.120.620">
    <property type="entry name" value="q2cbj1_9rhob like domain"/>
    <property type="match status" value="1"/>
</dbReference>
<reference evidence="1 2" key="1">
    <citation type="submission" date="2020-06" db="EMBL/GenBank/DDBJ databases">
        <authorList>
            <person name="Li R."/>
            <person name="Bekaert M."/>
        </authorList>
    </citation>
    <scope>NUCLEOTIDE SEQUENCE [LARGE SCALE GENOMIC DNA]</scope>
    <source>
        <strain evidence="2">wild</strain>
    </source>
</reference>
<dbReference type="EMBL" id="CACVKT020010273">
    <property type="protein sequence ID" value="CAC5425690.1"/>
    <property type="molecule type" value="Genomic_DNA"/>
</dbReference>
<name>A0A6J8EYZ3_MYTCO</name>
<dbReference type="Proteomes" id="UP000507470">
    <property type="component" value="Unassembled WGS sequence"/>
</dbReference>
<dbReference type="InterPro" id="IPR008775">
    <property type="entry name" value="Phytyl_CoA_dOase-like"/>
</dbReference>
<gene>
    <name evidence="1" type="ORF">MCOR_57482</name>
</gene>
<dbReference type="SUPFAM" id="SSF51197">
    <property type="entry name" value="Clavaminate synthase-like"/>
    <property type="match status" value="1"/>
</dbReference>
<sequence length="337" mass="39232">MDRVRVIEELETQGYSVIPNVLSDKECEKYISIYKAWVHRFGDERPYWDKSLMQQYRLSHCEPTWNVRLAAKHVFASIWKTDKLLTSMDGIAIGEPPELGKTNVGDPESYWFHMDQGSWREGLHVYQGAVYLEETTETDYCFRVLENSVQFHKKFYENFPKAVEEAAGEDFFCLSKEHFDWYLSKGCKIKKVPVLKGGIVLWDSRTIHDNKAPLVGRPNSDRWRFVVFVCMAPAIWATEQDIEMKKKAYNEMVATAHWPSQGVWIFPKTSEREATKKFAHLEIIEELPEVAQTEEVLQMVGIEKYNFDDGQPTDPGWNSQWSVDPSTKKVKSSEYFA</sequence>
<evidence type="ECO:0000313" key="2">
    <source>
        <dbReference type="Proteomes" id="UP000507470"/>
    </source>
</evidence>
<proteinExistence type="predicted"/>
<accession>A0A6J8EYZ3</accession>
<keyword evidence="2" id="KW-1185">Reference proteome</keyword>